<proteinExistence type="predicted"/>
<reference evidence="2" key="1">
    <citation type="journal article" date="2019" name="J. Anim. Genet.">
        <title>Description and whole genome sequencing of Eikenella exigua sp. nov., isolated from brain abscess and blood.</title>
        <authorList>
            <person name="Stormo K.A."/>
            <person name="Nygaard R.M."/>
            <person name="Bruvold T.S."/>
            <person name="Dimmen G."/>
            <person name="Lindemann P.C."/>
            <person name="Jordal S."/>
            <person name="Kommedal O."/>
        </authorList>
    </citation>
    <scope>NUCLEOTIDE SEQUENCE [LARGE SCALE GENOMIC DNA]</scope>
    <source>
        <strain evidence="2">PXX</strain>
    </source>
</reference>
<dbReference type="AlphaFoldDB" id="A0AAX1F700"/>
<sequence length="104" mass="12206">MKKYLLVEMPDFSVWRVPTQIIADTRTDYYAERCGEDREKVKAETEQLFTAHEYEIEDWAANNMDWDEVKAHAVQVKAGEVDYQEGWINGNKCVTDDEEQKDVV</sequence>
<accession>A0AAX1F700</accession>
<evidence type="ECO:0000313" key="2">
    <source>
        <dbReference type="Proteomes" id="UP000326695"/>
    </source>
</evidence>
<organism evidence="1 2">
    <name type="scientific">Eikenella exigua</name>
    <dbReference type="NCBI Taxonomy" id="2528037"/>
    <lineage>
        <taxon>Bacteria</taxon>
        <taxon>Pseudomonadati</taxon>
        <taxon>Pseudomonadota</taxon>
        <taxon>Betaproteobacteria</taxon>
        <taxon>Neisseriales</taxon>
        <taxon>Neisseriaceae</taxon>
        <taxon>Eikenella</taxon>
    </lineage>
</organism>
<keyword evidence="2" id="KW-1185">Reference proteome</keyword>
<evidence type="ECO:0000313" key="1">
    <source>
        <dbReference type="EMBL" id="QED91856.1"/>
    </source>
</evidence>
<dbReference type="EMBL" id="CP038018">
    <property type="protein sequence ID" value="QED91856.1"/>
    <property type="molecule type" value="Genomic_DNA"/>
</dbReference>
<dbReference type="KEGG" id="eex:EZJ17_03835"/>
<dbReference type="RefSeq" id="WP_151086195.1">
    <property type="nucleotide sequence ID" value="NZ_CP038018.1"/>
</dbReference>
<name>A0AAX1F700_9NEIS</name>
<dbReference type="Proteomes" id="UP000326695">
    <property type="component" value="Chromosome"/>
</dbReference>
<protein>
    <submittedName>
        <fullName evidence="1">Uncharacterized protein</fullName>
    </submittedName>
</protein>
<gene>
    <name evidence="1" type="ORF">EZJ17_03835</name>
</gene>